<keyword evidence="3" id="KW-0723">Serine/threonine-protein kinase</keyword>
<dbReference type="GO" id="GO:0004692">
    <property type="term" value="F:cGMP-dependent protein kinase activity"/>
    <property type="evidence" value="ECO:0007669"/>
    <property type="project" value="UniProtKB-EC"/>
</dbReference>
<dbReference type="SMART" id="SM00100">
    <property type="entry name" value="cNMP"/>
    <property type="match status" value="2"/>
</dbReference>
<keyword evidence="7" id="KW-0418">Kinase</keyword>
<dbReference type="InterPro" id="IPR000961">
    <property type="entry name" value="AGC-kinase_C"/>
</dbReference>
<dbReference type="OrthoDB" id="6723712at2759"/>
<dbReference type="PANTHER" id="PTHR24353:SF144">
    <property type="match status" value="1"/>
</dbReference>
<dbReference type="HOGENOM" id="CLU_000288_73_2_1"/>
<evidence type="ECO:0000256" key="10">
    <source>
        <dbReference type="ARBA" id="ARBA00047298"/>
    </source>
</evidence>
<comment type="similarity">
    <text evidence="1">Belongs to the protein kinase superfamily. AGC Ser/Thr protein kinase family. cGMP subfamily.</text>
</comment>
<dbReference type="SUPFAM" id="SSF56112">
    <property type="entry name" value="Protein kinase-like (PK-like)"/>
    <property type="match status" value="1"/>
</dbReference>
<dbReference type="InterPro" id="IPR018490">
    <property type="entry name" value="cNMP-bd_dom_sf"/>
</dbReference>
<organism evidence="13">
    <name type="scientific">Dendroctonus ponderosae</name>
    <name type="common">Mountain pine beetle</name>
    <dbReference type="NCBI Taxonomy" id="77166"/>
    <lineage>
        <taxon>Eukaryota</taxon>
        <taxon>Metazoa</taxon>
        <taxon>Ecdysozoa</taxon>
        <taxon>Arthropoda</taxon>
        <taxon>Hexapoda</taxon>
        <taxon>Insecta</taxon>
        <taxon>Pterygota</taxon>
        <taxon>Neoptera</taxon>
        <taxon>Endopterygota</taxon>
        <taxon>Coleoptera</taxon>
        <taxon>Polyphaga</taxon>
        <taxon>Cucujiformia</taxon>
        <taxon>Curculionidae</taxon>
        <taxon>Scolytinae</taxon>
        <taxon>Dendroctonus</taxon>
    </lineage>
</organism>
<dbReference type="InterPro" id="IPR000595">
    <property type="entry name" value="cNMP-bd_dom"/>
</dbReference>
<protein>
    <recommendedName>
        <fullName evidence="2">cGMP-dependent protein kinase</fullName>
        <ecNumber evidence="2">2.7.11.12</ecNumber>
    </recommendedName>
</protein>
<feature type="compositionally biased region" description="Basic and acidic residues" evidence="12">
    <location>
        <begin position="1"/>
        <end position="12"/>
    </location>
</feature>
<dbReference type="InterPro" id="IPR008271">
    <property type="entry name" value="Ser/Thr_kinase_AS"/>
</dbReference>
<dbReference type="PROSITE" id="PS00108">
    <property type="entry name" value="PROTEIN_KINASE_ST"/>
    <property type="match status" value="1"/>
</dbReference>
<evidence type="ECO:0000256" key="5">
    <source>
        <dbReference type="ARBA" id="ARBA00022679"/>
    </source>
</evidence>
<dbReference type="PROSITE" id="PS51285">
    <property type="entry name" value="AGC_KINASE_CTER"/>
    <property type="match status" value="1"/>
</dbReference>
<feature type="region of interest" description="Disordered" evidence="12">
    <location>
        <begin position="1"/>
        <end position="43"/>
    </location>
</feature>
<evidence type="ECO:0000256" key="9">
    <source>
        <dbReference type="ARBA" id="ARBA00022992"/>
    </source>
</evidence>
<dbReference type="InterPro" id="IPR011009">
    <property type="entry name" value="Kinase-like_dom_sf"/>
</dbReference>
<dbReference type="FunFam" id="1.10.510.10:FF:000210">
    <property type="entry name" value="Non-specific serine/threonine protein kinase"/>
    <property type="match status" value="1"/>
</dbReference>
<dbReference type="InterPro" id="IPR002374">
    <property type="entry name" value="cGMP_dep_kinase"/>
</dbReference>
<dbReference type="PROSITE" id="PS00107">
    <property type="entry name" value="PROTEIN_KINASE_ATP"/>
    <property type="match status" value="1"/>
</dbReference>
<reference evidence="13" key="1">
    <citation type="journal article" date="2013" name="Genome Biol.">
        <title>Draft genome of the mountain pine beetle, Dendroctonus ponderosae Hopkins, a major forest pest.</title>
        <authorList>
            <person name="Keeling C.I."/>
            <person name="Yuen M.M."/>
            <person name="Liao N.Y."/>
            <person name="Docking T.R."/>
            <person name="Chan S.K."/>
            <person name="Taylor G.A."/>
            <person name="Palmquist D.L."/>
            <person name="Jackman S.D."/>
            <person name="Nguyen A."/>
            <person name="Li M."/>
            <person name="Henderson H."/>
            <person name="Janes J.K."/>
            <person name="Zhao Y."/>
            <person name="Pandoh P."/>
            <person name="Moore R."/>
            <person name="Sperling F.A."/>
            <person name="Huber D.P."/>
            <person name="Birol I."/>
            <person name="Jones S.J."/>
            <person name="Bohlmann J."/>
        </authorList>
    </citation>
    <scope>NUCLEOTIDE SEQUENCE</scope>
</reference>
<keyword evidence="6" id="KW-0547">Nucleotide-binding</keyword>
<evidence type="ECO:0000313" key="13">
    <source>
        <dbReference type="EMBL" id="ENN79562.1"/>
    </source>
</evidence>
<dbReference type="CDD" id="cd05572">
    <property type="entry name" value="STKc_cGK"/>
    <property type="match status" value="1"/>
</dbReference>
<dbReference type="EMBL" id="KB740686">
    <property type="protein sequence ID" value="ENN79562.1"/>
    <property type="molecule type" value="Genomic_DNA"/>
</dbReference>
<dbReference type="EC" id="2.7.11.12" evidence="2"/>
<evidence type="ECO:0000256" key="8">
    <source>
        <dbReference type="ARBA" id="ARBA00022840"/>
    </source>
</evidence>
<comment type="catalytic activity">
    <reaction evidence="10">
        <text>L-threonyl-[protein] + ATP = O-phospho-L-threonyl-[protein] + ADP + H(+)</text>
        <dbReference type="Rhea" id="RHEA:46608"/>
        <dbReference type="Rhea" id="RHEA-COMP:11060"/>
        <dbReference type="Rhea" id="RHEA-COMP:11605"/>
        <dbReference type="ChEBI" id="CHEBI:15378"/>
        <dbReference type="ChEBI" id="CHEBI:30013"/>
        <dbReference type="ChEBI" id="CHEBI:30616"/>
        <dbReference type="ChEBI" id="CHEBI:61977"/>
        <dbReference type="ChEBI" id="CHEBI:456216"/>
        <dbReference type="EC" id="2.7.11.12"/>
    </reaction>
</comment>
<dbReference type="Gene3D" id="3.30.200.20">
    <property type="entry name" value="Phosphorylase Kinase, domain 1"/>
    <property type="match status" value="1"/>
</dbReference>
<dbReference type="Pfam" id="PF00027">
    <property type="entry name" value="cNMP_binding"/>
    <property type="match status" value="1"/>
</dbReference>
<evidence type="ECO:0000256" key="3">
    <source>
        <dbReference type="ARBA" id="ARBA00022527"/>
    </source>
</evidence>
<evidence type="ECO:0000256" key="4">
    <source>
        <dbReference type="ARBA" id="ARBA00022535"/>
    </source>
</evidence>
<dbReference type="SUPFAM" id="SSF51206">
    <property type="entry name" value="cAMP-binding domain-like"/>
    <property type="match status" value="2"/>
</dbReference>
<dbReference type="InterPro" id="IPR017441">
    <property type="entry name" value="Protein_kinase_ATP_BS"/>
</dbReference>
<keyword evidence="5" id="KW-0808">Transferase</keyword>
<keyword evidence="9" id="KW-0142">cGMP-binding</keyword>
<dbReference type="GO" id="GO:0030553">
    <property type="term" value="F:cGMP binding"/>
    <property type="evidence" value="ECO:0007669"/>
    <property type="project" value="UniProtKB-KW"/>
</dbReference>
<dbReference type="PROSITE" id="PS50042">
    <property type="entry name" value="CNMP_BINDING_3"/>
    <property type="match status" value="2"/>
</dbReference>
<dbReference type="PANTHER" id="PTHR24353">
    <property type="entry name" value="CYCLIC NUCLEOTIDE-DEPENDENT PROTEIN KINASE"/>
    <property type="match status" value="1"/>
</dbReference>
<dbReference type="Gene3D" id="2.60.120.10">
    <property type="entry name" value="Jelly Rolls"/>
    <property type="match status" value="2"/>
</dbReference>
<comment type="catalytic activity">
    <reaction evidence="11">
        <text>L-seryl-[protein] + ATP = O-phospho-L-seryl-[protein] + ADP + H(+)</text>
        <dbReference type="Rhea" id="RHEA:17989"/>
        <dbReference type="Rhea" id="RHEA-COMP:9863"/>
        <dbReference type="Rhea" id="RHEA-COMP:11604"/>
        <dbReference type="ChEBI" id="CHEBI:15378"/>
        <dbReference type="ChEBI" id="CHEBI:29999"/>
        <dbReference type="ChEBI" id="CHEBI:30616"/>
        <dbReference type="ChEBI" id="CHEBI:83421"/>
        <dbReference type="ChEBI" id="CHEBI:456216"/>
        <dbReference type="EC" id="2.7.11.12"/>
    </reaction>
</comment>
<dbReference type="CDD" id="cd00038">
    <property type="entry name" value="CAP_ED"/>
    <property type="match status" value="2"/>
</dbReference>
<dbReference type="GO" id="GO:0005524">
    <property type="term" value="F:ATP binding"/>
    <property type="evidence" value="ECO:0007669"/>
    <property type="project" value="UniProtKB-UniRule"/>
</dbReference>
<sequence length="635" mass="73073">MTLKDLYKNRDKMKPKRRSGCLCPLNQQDSQGKSPFPAADVKTPKDDDLIRQALKKNEFLWNVLTEFSMGKLLECFQLKHLDPGEVLLEEGKTNTHLFVLKNGTFEIVENEKKTCNVPIMGVFGELAILHSTRAPQTVRAVSQAAVWTVDGSRYKALMVKARMQKRNETVDYLRNVPSLSKASEHRLYSLCDILRESCYEGKALLAKEDETIDNFFIVTSGKCSPRALGKLNVRSATILATNSSRRLDKLTSGCFYGENILKKDTISPYTIIADFGGVSCLVLSRQAFLDHYQDLDDFLHGKTFSCDHQRLNYEGLELKQLKKLKTLGVGGFGRVQLVQNTKQKDEIFALKLMKKHEIIGKTQIEQVYNEKKLQMGCDCPFIVRLFRTFRDTKYLYFLLEPCLGGDLWNLLKRQRRKYFDTEAAKFYAGCVLEALSYLHCRDIVYRDLKPENVMVASSGYLKLTDFGFAKKILPKHSSYSFVGTAEYLAPEIIQKLPHDKGVDYWALGIFIYELLVGKSPFRNEEHNDLKTYQAILRGFDFVTFPSIISPRARNLIKKLCKHTSIDRLGCLKNGVKDIQTHPWFSKLDWEKLRQKELEPPIRIALNGKTDTRYFESFKEDKEQVMEDFSAWDKDF</sequence>
<evidence type="ECO:0000256" key="2">
    <source>
        <dbReference type="ARBA" id="ARBA00012428"/>
    </source>
</evidence>
<evidence type="ECO:0000256" key="12">
    <source>
        <dbReference type="SAM" id="MobiDB-lite"/>
    </source>
</evidence>
<dbReference type="InterPro" id="IPR035014">
    <property type="entry name" value="STKc_cGK"/>
</dbReference>
<evidence type="ECO:0000256" key="7">
    <source>
        <dbReference type="ARBA" id="ARBA00022777"/>
    </source>
</evidence>
<keyword evidence="4" id="KW-0140">cGMP</keyword>
<dbReference type="SMART" id="SM00220">
    <property type="entry name" value="S_TKc"/>
    <property type="match status" value="1"/>
</dbReference>
<feature type="non-terminal residue" evidence="13">
    <location>
        <position position="1"/>
    </location>
</feature>
<dbReference type="SMART" id="SM00133">
    <property type="entry name" value="S_TK_X"/>
    <property type="match status" value="1"/>
</dbReference>
<dbReference type="PROSITE" id="PS50011">
    <property type="entry name" value="PROTEIN_KINASE_DOM"/>
    <property type="match status" value="1"/>
</dbReference>
<name>N6ULI9_DENPD</name>
<evidence type="ECO:0000256" key="11">
    <source>
        <dbReference type="ARBA" id="ARBA00047462"/>
    </source>
</evidence>
<proteinExistence type="inferred from homology"/>
<keyword evidence="8" id="KW-0067">ATP-binding</keyword>
<dbReference type="InterPro" id="IPR000719">
    <property type="entry name" value="Prot_kinase_dom"/>
</dbReference>
<evidence type="ECO:0000256" key="1">
    <source>
        <dbReference type="ARBA" id="ARBA00006352"/>
    </source>
</evidence>
<evidence type="ECO:0000256" key="6">
    <source>
        <dbReference type="ARBA" id="ARBA00022741"/>
    </source>
</evidence>
<dbReference type="AlphaFoldDB" id="N6ULI9"/>
<dbReference type="PIRSF" id="PIRSF000559">
    <property type="entry name" value="cGMP-dep_kinase"/>
    <property type="match status" value="1"/>
</dbReference>
<dbReference type="Pfam" id="PF00069">
    <property type="entry name" value="Pkinase"/>
    <property type="match status" value="1"/>
</dbReference>
<dbReference type="InterPro" id="IPR014710">
    <property type="entry name" value="RmlC-like_jellyroll"/>
</dbReference>
<dbReference type="Gene3D" id="1.10.510.10">
    <property type="entry name" value="Transferase(Phosphotransferase) domain 1"/>
    <property type="match status" value="1"/>
</dbReference>
<accession>N6ULI9</accession>
<gene>
    <name evidence="13" type="ORF">YQE_04024</name>
</gene>